<feature type="region of interest" description="Disordered" evidence="7">
    <location>
        <begin position="239"/>
        <end position="260"/>
    </location>
</feature>
<feature type="domain" description="DNA polymerase alpha/delta/epsilon subunit B" evidence="8">
    <location>
        <begin position="379"/>
        <end position="651"/>
    </location>
</feature>
<dbReference type="GO" id="GO:0006270">
    <property type="term" value="P:DNA replication initiation"/>
    <property type="evidence" value="ECO:0007669"/>
    <property type="project" value="TreeGrafter"/>
</dbReference>
<evidence type="ECO:0000256" key="4">
    <source>
        <dbReference type="ARBA" id="ARBA00022705"/>
    </source>
</evidence>
<dbReference type="InterPro" id="IPR054300">
    <property type="entry name" value="OB_DPOA2"/>
</dbReference>
<evidence type="ECO:0000256" key="3">
    <source>
        <dbReference type="ARBA" id="ARBA00018596"/>
    </source>
</evidence>
<keyword evidence="4 6" id="KW-0235">DNA replication</keyword>
<dbReference type="InterPro" id="IPR016722">
    <property type="entry name" value="DNA_pol_alpha_bsu"/>
</dbReference>
<comment type="subcellular location">
    <subcellularLocation>
        <location evidence="1 6">Nucleus</location>
    </subcellularLocation>
</comment>
<dbReference type="PANTHER" id="PTHR23061">
    <property type="entry name" value="DNA POLYMERASE 2 ALPHA 70 KDA SUBUNIT"/>
    <property type="match status" value="1"/>
</dbReference>
<evidence type="ECO:0000256" key="5">
    <source>
        <dbReference type="ARBA" id="ARBA00023242"/>
    </source>
</evidence>
<dbReference type="Pfam" id="PF22062">
    <property type="entry name" value="OB_DPOA2"/>
    <property type="match status" value="1"/>
</dbReference>
<dbReference type="GO" id="GO:0003677">
    <property type="term" value="F:DNA binding"/>
    <property type="evidence" value="ECO:0007669"/>
    <property type="project" value="InterPro"/>
</dbReference>
<dbReference type="PIRSF" id="PIRSF018300">
    <property type="entry name" value="DNA_pol_alph_2"/>
    <property type="match status" value="1"/>
</dbReference>
<evidence type="ECO:0000259" key="9">
    <source>
        <dbReference type="Pfam" id="PF22062"/>
    </source>
</evidence>
<feature type="region of interest" description="Disordered" evidence="7">
    <location>
        <begin position="81"/>
        <end position="122"/>
    </location>
</feature>
<evidence type="ECO:0000256" key="7">
    <source>
        <dbReference type="SAM" id="MobiDB-lite"/>
    </source>
</evidence>
<accession>A0A7S2XQT5</accession>
<evidence type="ECO:0000256" key="2">
    <source>
        <dbReference type="ARBA" id="ARBA00007299"/>
    </source>
</evidence>
<reference evidence="10" key="1">
    <citation type="submission" date="2021-01" db="EMBL/GenBank/DDBJ databases">
        <authorList>
            <person name="Corre E."/>
            <person name="Pelletier E."/>
            <person name="Niang G."/>
            <person name="Scheremetjew M."/>
            <person name="Finn R."/>
            <person name="Kale V."/>
            <person name="Holt S."/>
            <person name="Cochrane G."/>
            <person name="Meng A."/>
            <person name="Brown T."/>
            <person name="Cohen L."/>
        </authorList>
    </citation>
    <scope>NUCLEOTIDE SEQUENCE</scope>
    <source>
        <strain evidence="10">CCMP2084</strain>
    </source>
</reference>
<name>A0A7S2XQT5_9STRA</name>
<comment type="similarity">
    <text evidence="2 6">Belongs to the DNA polymerase alpha subunit B family.</text>
</comment>
<sequence>MVSGSNNSATLRTEIISAMSEVGLDLTQDILSQCLALATNRRMSAAELADAWDAHSLNAKVTELNELTFAAYRNALVKASPEGQGAVQTRPALGKRQTGSGPSAMLVSPSPTKRSNKSNNKDGLSAVDALVTDDSARVSLSPSSKKNVIPRTPAPKTTPIKLPLFSERPNVGSVVATYNPHKLPALEKEEQTTRLCEVEYDQFDTNVMGPYRYMFSPLEDQVKALDDRILEMGQEMQEQFGLKPKETNDDTTNNDDNHGDEVAPMQAVGVPGQDGVCCIGRICNEAHEGKLNDSSILLEGSHDFSGGRRVHLDVSKLTTGFSLFPGQIVAVEGINAYGGKMTAQRICEGSSHEPLKTSAKELLKLHHDTDHQNGQGLKIMSMSGPYTTSDNLDYEPLTAILEEVLMQKPDVVIMTGPFVDVTHKSIQQGKVELKLEGDEVMTVTHEALFLYMVSDRLRDLYEISDENGEECKTQFVLVPSLDDAIAEPVFPQPGLSDRLPNGGKVVKVPDSDMEIELGTLGLHHVEVQGRSGPVKNLKRRVHCVSNPCTLQINEVTIGITSTDTLLHVFANETHGNLPRPPISTNNGAVSVNPVTTRVAQHLLQQRSYYPMFPAPASANMSANLDLAHMKQWSMPCKPDVLITPSKQKPFAMQVLDSTVVINPGPLTWGTTGGAFAVLDIHPMKRETLESATEANLELEHNIQDRIRVEIKRI</sequence>
<keyword evidence="5 6" id="KW-0539">Nucleus</keyword>
<dbReference type="PANTHER" id="PTHR23061:SF12">
    <property type="entry name" value="DNA POLYMERASE ALPHA SUBUNIT B"/>
    <property type="match status" value="1"/>
</dbReference>
<comment type="function">
    <text evidence="6">Accessory subunit of the DNA polymerase alpha complex (also known as the alpha DNA polymerase-primase complex) which plays an essential role in the initiation of DNA synthesis.</text>
</comment>
<gene>
    <name evidence="10" type="ORF">ASEP1449_LOCUS13756</name>
</gene>
<evidence type="ECO:0000313" key="10">
    <source>
        <dbReference type="EMBL" id="CAD9821922.1"/>
    </source>
</evidence>
<organism evidence="10">
    <name type="scientific">Attheya septentrionalis</name>
    <dbReference type="NCBI Taxonomy" id="420275"/>
    <lineage>
        <taxon>Eukaryota</taxon>
        <taxon>Sar</taxon>
        <taxon>Stramenopiles</taxon>
        <taxon>Ochrophyta</taxon>
        <taxon>Bacillariophyta</taxon>
        <taxon>Coscinodiscophyceae</taxon>
        <taxon>Chaetocerotophycidae</taxon>
        <taxon>Chaetocerotales</taxon>
        <taxon>Attheyaceae</taxon>
        <taxon>Attheya</taxon>
    </lineage>
</organism>
<feature type="compositionally biased region" description="Polar residues" evidence="7">
    <location>
        <begin position="109"/>
        <end position="122"/>
    </location>
</feature>
<dbReference type="AlphaFoldDB" id="A0A7S2XQT5"/>
<evidence type="ECO:0000259" key="8">
    <source>
        <dbReference type="Pfam" id="PF04042"/>
    </source>
</evidence>
<evidence type="ECO:0000256" key="1">
    <source>
        <dbReference type="ARBA" id="ARBA00004123"/>
    </source>
</evidence>
<dbReference type="InterPro" id="IPR007185">
    <property type="entry name" value="DNA_pol_a/d/e_bsu"/>
</dbReference>
<protein>
    <recommendedName>
        <fullName evidence="3 6">DNA polymerase alpha subunit B</fullName>
    </recommendedName>
</protein>
<proteinExistence type="inferred from homology"/>
<dbReference type="Pfam" id="PF04042">
    <property type="entry name" value="DNA_pol_E_B"/>
    <property type="match status" value="1"/>
</dbReference>
<dbReference type="GO" id="GO:0005658">
    <property type="term" value="C:alpha DNA polymerase:primase complex"/>
    <property type="evidence" value="ECO:0007669"/>
    <property type="project" value="TreeGrafter"/>
</dbReference>
<feature type="domain" description="DNA polymerase alpha subunit B OB" evidence="9">
    <location>
        <begin position="267"/>
        <end position="349"/>
    </location>
</feature>
<evidence type="ECO:0000256" key="6">
    <source>
        <dbReference type="PIRNR" id="PIRNR018300"/>
    </source>
</evidence>
<dbReference type="EMBL" id="HBHQ01020417">
    <property type="protein sequence ID" value="CAD9821922.1"/>
    <property type="molecule type" value="Transcribed_RNA"/>
</dbReference>
<dbReference type="Gene3D" id="3.60.21.60">
    <property type="match status" value="1"/>
</dbReference>